<gene>
    <name evidence="2" type="ORF">F5544_42605</name>
</gene>
<dbReference type="KEGG" id="nah:F5544_42605"/>
<organism evidence="2 3">
    <name type="scientific">Nocardia arthritidis</name>
    <dbReference type="NCBI Taxonomy" id="228602"/>
    <lineage>
        <taxon>Bacteria</taxon>
        <taxon>Bacillati</taxon>
        <taxon>Actinomycetota</taxon>
        <taxon>Actinomycetes</taxon>
        <taxon>Mycobacteriales</taxon>
        <taxon>Nocardiaceae</taxon>
        <taxon>Nocardia</taxon>
    </lineage>
</organism>
<protein>
    <submittedName>
        <fullName evidence="2">Uncharacterized protein</fullName>
    </submittedName>
</protein>
<dbReference type="Proteomes" id="UP000503540">
    <property type="component" value="Chromosome"/>
</dbReference>
<dbReference type="RefSeq" id="WP_167478430.1">
    <property type="nucleotide sequence ID" value="NZ_CP046172.1"/>
</dbReference>
<keyword evidence="3" id="KW-1185">Reference proteome</keyword>
<dbReference type="EMBL" id="CP046172">
    <property type="protein sequence ID" value="QIS16329.1"/>
    <property type="molecule type" value="Genomic_DNA"/>
</dbReference>
<evidence type="ECO:0000313" key="2">
    <source>
        <dbReference type="EMBL" id="QIS16329.1"/>
    </source>
</evidence>
<dbReference type="AlphaFoldDB" id="A0A6G9YSN9"/>
<feature type="region of interest" description="Disordered" evidence="1">
    <location>
        <begin position="57"/>
        <end position="114"/>
    </location>
</feature>
<feature type="compositionally biased region" description="Polar residues" evidence="1">
    <location>
        <begin position="93"/>
        <end position="103"/>
    </location>
</feature>
<evidence type="ECO:0000313" key="3">
    <source>
        <dbReference type="Proteomes" id="UP000503540"/>
    </source>
</evidence>
<evidence type="ECO:0000256" key="1">
    <source>
        <dbReference type="SAM" id="MobiDB-lite"/>
    </source>
</evidence>
<reference evidence="2 3" key="1">
    <citation type="journal article" date="2019" name="ACS Chem. Biol.">
        <title>Identification and Mobilization of a Cryptic Antibiotic Biosynthesis Gene Locus from a Human-Pathogenic Nocardia Isolate.</title>
        <authorList>
            <person name="Herisse M."/>
            <person name="Ishida K."/>
            <person name="Porter J.L."/>
            <person name="Howden B."/>
            <person name="Hertweck C."/>
            <person name="Stinear T.P."/>
            <person name="Pidot S.J."/>
        </authorList>
    </citation>
    <scope>NUCLEOTIDE SEQUENCE [LARGE SCALE GENOMIC DNA]</scope>
    <source>
        <strain evidence="2 3">AUSMDU00012717</strain>
    </source>
</reference>
<proteinExistence type="predicted"/>
<name>A0A6G9YSN9_9NOCA</name>
<accession>A0A6G9YSN9</accession>
<sequence length="114" mass="12567">MEALAALLLIALFIYLTRPLRGTGYRLERYRPDPAGLSYYEEQRRYSELVAIYGRNDASDTETLPGSARPVADTSAETGAAKVNPTWPRRPTSDTPARRTTSACPRRPNPLAAG</sequence>